<evidence type="ECO:0000313" key="2">
    <source>
        <dbReference type="Proteomes" id="UP000199636"/>
    </source>
</evidence>
<dbReference type="PANTHER" id="PTHR43143">
    <property type="entry name" value="METALLOPHOSPHOESTERASE, CALCINEURIN SUPERFAMILY"/>
    <property type="match status" value="1"/>
</dbReference>
<gene>
    <name evidence="1" type="ORF">SAMN05216272_10549</name>
</gene>
<dbReference type="STRING" id="428992.SAMN05216272_10549"/>
<dbReference type="InterPro" id="IPR029052">
    <property type="entry name" value="Metallo-depent_PP-like"/>
</dbReference>
<evidence type="ECO:0000313" key="1">
    <source>
        <dbReference type="EMBL" id="SDI02325.1"/>
    </source>
</evidence>
<proteinExistence type="predicted"/>
<dbReference type="RefSeq" id="WP_090262960.1">
    <property type="nucleotide sequence ID" value="NZ_FNDS01000005.1"/>
</dbReference>
<sequence>MKRLLILAGCLLSLCACGGGQGERRHLAHDQSFFREHPLPSLTMRPRPGEFVLALLPDTQYYAENNHKQLNFFQHSQRFVGLPYDPALALFAQTYWLAQNATALQMPMVVHLGDVVQNASNLSQWRVASAAMRQLEEGGVPYSIISGERDMHGSATPDDQRSLRDHFKDFFGPQRAAWQSTYAGSDPLGLSQYHRFRVSGQTFLLLALDSHPSEATLDWAQQVIDQQPRLPVILVTHDIQPPGQADGDDARVWNRLVRRNDQIFLTLSGQINGSSHLRLRNDHGLSVDMLRLDYQDQYLGGNGLLRLLEFDLAHGHLEAFTLSPWVLWKSHYYAHLMRKCADGTALGDCDQLAPAADESRGWDNRYVIELDFRQRFAPFDGYTFEADGETPGPGLMAQLRQQLHID</sequence>
<dbReference type="Gene3D" id="3.60.21.10">
    <property type="match status" value="1"/>
</dbReference>
<dbReference type="OrthoDB" id="9773411at2"/>
<name>A0A1G8H6T6_9PSED</name>
<dbReference type="Proteomes" id="UP000199636">
    <property type="component" value="Unassembled WGS sequence"/>
</dbReference>
<dbReference type="EMBL" id="FNDS01000005">
    <property type="protein sequence ID" value="SDI02325.1"/>
    <property type="molecule type" value="Genomic_DNA"/>
</dbReference>
<dbReference type="SUPFAM" id="SSF56300">
    <property type="entry name" value="Metallo-dependent phosphatases"/>
    <property type="match status" value="1"/>
</dbReference>
<dbReference type="AlphaFoldDB" id="A0A1G8H6T6"/>
<dbReference type="PROSITE" id="PS51257">
    <property type="entry name" value="PROKAR_LIPOPROTEIN"/>
    <property type="match status" value="1"/>
</dbReference>
<accession>A0A1G8H6T6</accession>
<organism evidence="1 2">
    <name type="scientific">Pseudomonas panipatensis</name>
    <dbReference type="NCBI Taxonomy" id="428992"/>
    <lineage>
        <taxon>Bacteria</taxon>
        <taxon>Pseudomonadati</taxon>
        <taxon>Pseudomonadota</taxon>
        <taxon>Gammaproteobacteria</taxon>
        <taxon>Pseudomonadales</taxon>
        <taxon>Pseudomonadaceae</taxon>
        <taxon>Pseudomonas</taxon>
    </lineage>
</organism>
<reference evidence="2" key="1">
    <citation type="submission" date="2016-10" db="EMBL/GenBank/DDBJ databases">
        <authorList>
            <person name="Varghese N."/>
            <person name="Submissions S."/>
        </authorList>
    </citation>
    <scope>NUCLEOTIDE SEQUENCE [LARGE SCALE GENOMIC DNA]</scope>
    <source>
        <strain evidence="2">CCM 7469</strain>
    </source>
</reference>
<evidence type="ECO:0008006" key="3">
    <source>
        <dbReference type="Google" id="ProtNLM"/>
    </source>
</evidence>
<dbReference type="InterPro" id="IPR051918">
    <property type="entry name" value="STPP_CPPED1"/>
</dbReference>
<dbReference type="PANTHER" id="PTHR43143:SF5">
    <property type="entry name" value="SECRETED PROTEIN"/>
    <property type="match status" value="1"/>
</dbReference>
<protein>
    <recommendedName>
        <fullName evidence="3">Calcineurin-like phosphoesterase</fullName>
    </recommendedName>
</protein>
<keyword evidence="2" id="KW-1185">Reference proteome</keyword>